<reference evidence="2" key="1">
    <citation type="journal article" date="2021" name="Arch. Microbiol.">
        <title>Methyloradius palustris gen. nov., sp. nov., a methanol-oxidizing bacterium isolated from snow.</title>
        <authorList>
            <person name="Miyadera T."/>
            <person name="Kojima H."/>
            <person name="Fukui M."/>
        </authorList>
    </citation>
    <scope>NUCLEOTIDE SEQUENCE</scope>
    <source>
        <strain evidence="2">Zm11</strain>
    </source>
</reference>
<evidence type="ECO:0000313" key="2">
    <source>
        <dbReference type="EMBL" id="BCM24838.1"/>
    </source>
</evidence>
<keyword evidence="2" id="KW-0547">Nucleotide-binding</keyword>
<gene>
    <name evidence="2" type="ORF">ZMTM_10970</name>
</gene>
<dbReference type="GO" id="GO:0004386">
    <property type="term" value="F:helicase activity"/>
    <property type="evidence" value="ECO:0007669"/>
    <property type="project" value="UniProtKB-KW"/>
</dbReference>
<dbReference type="KEGG" id="mpau:ZMTM_10970"/>
<dbReference type="InterPro" id="IPR038726">
    <property type="entry name" value="PDDEXK_AddAB-type"/>
</dbReference>
<dbReference type="InterPro" id="IPR019925">
    <property type="entry name" value="DNA_repair_protein_predicted"/>
</dbReference>
<dbReference type="InterPro" id="IPR011604">
    <property type="entry name" value="PDDEXK-like_dom_sf"/>
</dbReference>
<organism evidence="2 3">
    <name type="scientific">Methyloradius palustris</name>
    <dbReference type="NCBI Taxonomy" id="2778876"/>
    <lineage>
        <taxon>Bacteria</taxon>
        <taxon>Pseudomonadati</taxon>
        <taxon>Pseudomonadota</taxon>
        <taxon>Betaproteobacteria</taxon>
        <taxon>Nitrosomonadales</taxon>
        <taxon>Methylophilaceae</taxon>
        <taxon>Methyloradius</taxon>
    </lineage>
</organism>
<keyword evidence="3" id="KW-1185">Reference proteome</keyword>
<name>A0A8D5K0K3_9PROT</name>
<dbReference type="Gene3D" id="3.90.320.10">
    <property type="match status" value="1"/>
</dbReference>
<dbReference type="EMBL" id="AP024110">
    <property type="protein sequence ID" value="BCM24838.1"/>
    <property type="molecule type" value="Genomic_DNA"/>
</dbReference>
<feature type="domain" description="PD-(D/E)XK endonuclease-like" evidence="1">
    <location>
        <begin position="601"/>
        <end position="832"/>
    </location>
</feature>
<dbReference type="Proteomes" id="UP000826722">
    <property type="component" value="Chromosome"/>
</dbReference>
<keyword evidence="2" id="KW-0378">Hydrolase</keyword>
<keyword evidence="2" id="KW-0067">ATP-binding</keyword>
<protein>
    <submittedName>
        <fullName evidence="2">ATP-dependent helicase</fullName>
    </submittedName>
</protein>
<keyword evidence="2" id="KW-0347">Helicase</keyword>
<dbReference type="NCBIfam" id="TIGR03623">
    <property type="entry name" value="probable DNA repair protein"/>
    <property type="match status" value="1"/>
</dbReference>
<dbReference type="Pfam" id="PF12705">
    <property type="entry name" value="PDDEXK_1"/>
    <property type="match status" value="1"/>
</dbReference>
<dbReference type="AlphaFoldDB" id="A0A8D5K0K3"/>
<dbReference type="SUPFAM" id="SSF52540">
    <property type="entry name" value="P-loop containing nucleoside triphosphate hydrolases"/>
    <property type="match status" value="1"/>
</dbReference>
<evidence type="ECO:0000313" key="3">
    <source>
        <dbReference type="Proteomes" id="UP000826722"/>
    </source>
</evidence>
<accession>A0A8D5K0K3</accession>
<sequence length="896" mass="100456">MAHNIQLVNTREMVAQGQQQWSPLQTYTLKQWLESQIQTAILLGEIPAANVPSRTLDAMEERLLWERVIEESLANDVMKDLFDSSGLASAAAEANALMQVWNIPPASLLVATQTTEETKQFLQWRRAFQKACSQAGWLESVRYFDWQIERLAKLELALPSTIDLAGFDRIDPQQQRLLDVLMARGVQVNIWQIKPEITPNPVQCKLDNRDAEYRAAVAWAVNALHDNPQARLAIVVPELAVLRERLASLLDDYLHPVSIEASHAEMPRLYDFSLGQPLSKQPVIAVALNLLRLCAGRHDVAQEQFSPLLLQRFWSADISEANARAKFDALLRHKLPQTINLRRIIHFAEQAKIVPELALCLRSASTFLDQLPLRNFPSVWSSLLLQFLKTLGWPGERGLSSHEFQSQQKFLELVEGLSRLDALLGKVTLATIVQWLAQRCVDEIFQPRSMGDPPLQILGMLEAVGSALDGLWVMGMNDHIWPPQPRPNPLLPAALQRSIGTPNADSQVQSEFAQAIHQRLLHSASQIVFSWSEKEADRMLRTSPLIAALPLITDLPLASTLAEQYLPEQGFEPDAIDDHIAPALTAGEYVHGGTGLLKAQAICPAWAYYQYRLGARKLESPVDGLDSATRGNLVHMVLQQFWQGRDSVVLQEMSVEQRLYAVDMAATAALTQFNQERDQALSAAFIALEQQRLVKLVDAWLMLELTRLAPFSVAACEKKVELDIEGIAIRLFIDRIDALEDGRLVIIDYKTGAKPDYKNWAESRITEPQLPIYAALALLGDEVAAVCFSRVKSEEHAFSGIAAEAEILPKVNDITHKVIRNIFDEASFPDWPAVLEHWRTSIRAIASEIKVGEAAVRFNDEEDLKYCEVLPLLRLPERELQFERANALLTDGTTNA</sequence>
<evidence type="ECO:0000259" key="1">
    <source>
        <dbReference type="Pfam" id="PF12705"/>
    </source>
</evidence>
<proteinExistence type="predicted"/>
<dbReference type="InterPro" id="IPR027417">
    <property type="entry name" value="P-loop_NTPase"/>
</dbReference>